<dbReference type="SUPFAM" id="SSF47384">
    <property type="entry name" value="Homodimeric domain of signal transducing histidine kinase"/>
    <property type="match status" value="1"/>
</dbReference>
<dbReference type="Pfam" id="PF02518">
    <property type="entry name" value="HATPase_c"/>
    <property type="match status" value="1"/>
</dbReference>
<evidence type="ECO:0000256" key="2">
    <source>
        <dbReference type="ARBA" id="ARBA00012438"/>
    </source>
</evidence>
<feature type="region of interest" description="Disordered" evidence="7">
    <location>
        <begin position="367"/>
        <end position="386"/>
    </location>
</feature>
<dbReference type="GO" id="GO:0005886">
    <property type="term" value="C:plasma membrane"/>
    <property type="evidence" value="ECO:0007669"/>
    <property type="project" value="TreeGrafter"/>
</dbReference>
<dbReference type="InterPro" id="IPR036097">
    <property type="entry name" value="HisK_dim/P_sf"/>
</dbReference>
<feature type="compositionally biased region" description="Polar residues" evidence="7">
    <location>
        <begin position="1079"/>
        <end position="1097"/>
    </location>
</feature>
<feature type="region of interest" description="Disordered" evidence="7">
    <location>
        <begin position="339"/>
        <end position="358"/>
    </location>
</feature>
<dbReference type="CDD" id="cd17546">
    <property type="entry name" value="REC_hyHK_CKI1_RcsC-like"/>
    <property type="match status" value="1"/>
</dbReference>
<evidence type="ECO:0000256" key="5">
    <source>
        <dbReference type="ARBA" id="ARBA00022777"/>
    </source>
</evidence>
<dbReference type="CDD" id="cd00082">
    <property type="entry name" value="HisKA"/>
    <property type="match status" value="1"/>
</dbReference>
<dbReference type="SMART" id="SM00448">
    <property type="entry name" value="REC"/>
    <property type="match status" value="1"/>
</dbReference>
<feature type="region of interest" description="Disordered" evidence="7">
    <location>
        <begin position="1"/>
        <end position="27"/>
    </location>
</feature>
<dbReference type="EC" id="2.7.13.3" evidence="2"/>
<evidence type="ECO:0000313" key="11">
    <source>
        <dbReference type="Proteomes" id="UP000192596"/>
    </source>
</evidence>
<dbReference type="PROSITE" id="PS50110">
    <property type="entry name" value="RESPONSE_REGULATORY"/>
    <property type="match status" value="1"/>
</dbReference>
<feature type="region of interest" description="Disordered" evidence="7">
    <location>
        <begin position="527"/>
        <end position="556"/>
    </location>
</feature>
<name>A0A1V8TSN1_9PEZI</name>
<sequence>MWQATSNTERAESDEDSHGSEMHGVIRPRTESARDKIAFRYLRDWISEFKPATLNRSAFPSDPSTPLPKPRSCGDVSLTGFAQLAALRFTVRRCLISIITTSNEYVLVEATKSISLSYDNIEDEVDTPWLGTCSFPTQDGINYSQMHAFRKARRLREAPDEADYYYKDGSSGHSRIVSDVRDRDDLQASPFFERGKQHRFVFSVPLRDPKGVPLGALTMIDDKPRYGISAAEMALAEDLADTVVRHLDSVVVRCQQRRGERLIQGLGLFNDDKDSLREWWSVHNDERLRKAGRHHVIGTSIKEDRRARRARADVEFGYENGSTAIEANATYVAHQYQSTSTRVTDQRSEAAHRPKLTRDLPTAVRSMSSDTATLADAATRSKQTTEAKRDFNMVKEVALTYARACNLLREGLDVEGVVFLDASAISARHAKRDQPSANRFRPGTDTRSTTTSGASGGELAQTSDTEDGGQTVPLSKCCGYSARVRSSMPSDPALPIQIPQDFLAHLIKSYPRGKVWNFNEGGQAYRTSSGEDFTTTASSGPSGAERKRPRTRDQRDAEKLAAMLRGAKAIALYPIFDSTADRWRSAGLIWTTTQDRLFDASEDLQYLAAFGACIVNKLSQLETVAADRTKSAFIGSISHELRSSLHGILAGVEFLQESELTTFQMEMANTISMAGRTLLDTVNHILDYSKVTSFTQAQRTERVVNDGARRKAHGSEGHVGEVGVTTDLDLARLTEDVLESVVSAYRFRERGGSTVSPIHEENQPPSSPVSESTSLTSFSGRRNSEVAVILNIDRAPSWFLTISSGSWTRVLTNLVGNALKYTKEGSISVSLQFIETPHTSEDDTARLKLTVQDTGVGMSRSFVEHDLYTPFKQEDSHATGTGLGLSIVKQICRDMRADIRFDSEKGRGTVATVELELPFATGVPSKYDLLQDLSPRRMHLCSRLAGGLDTPRAKNAQLVEESVKLINKKWLTWQTSTGPAIADDSGPTVFAITESELHDWIVQLPSSLEEMFDVITTRGAYLLVLSSKYQSTFCEHPLPIRACFVQQPIGPAKIARIIRSSETTDWSVVSAAKRKSGTRSQVSWGSGQSNRLSSFASPASHGPQGKYGYFPDSPYSRVLSDVVDSKHDTEGTSLPSEEPNSMVISPLEPKENTTLQAHMKVLLVEDNNINMRLLIALCRKLKLEYFTAENGKEAVEKYTLLHHSLFLVLTDLNMPVLDGTGAARKIRQFEKRERLPRCNITALSGVTDTAAQDDAKAAGIDSFLTKPISMKDLQALIQDLKGDHE</sequence>
<feature type="region of interest" description="Disordered" evidence="7">
    <location>
        <begin position="1079"/>
        <end position="1101"/>
    </location>
</feature>
<keyword evidence="4" id="KW-0808">Transferase</keyword>
<dbReference type="PANTHER" id="PTHR43047:SF72">
    <property type="entry name" value="OSMOSENSING HISTIDINE PROTEIN KINASE SLN1"/>
    <property type="match status" value="1"/>
</dbReference>
<reference evidence="11" key="1">
    <citation type="submission" date="2017-03" db="EMBL/GenBank/DDBJ databases">
        <title>Genomes of endolithic fungi from Antarctica.</title>
        <authorList>
            <person name="Coleine C."/>
            <person name="Masonjones S."/>
            <person name="Stajich J.E."/>
        </authorList>
    </citation>
    <scope>NUCLEOTIDE SEQUENCE [LARGE SCALE GENOMIC DNA]</scope>
    <source>
        <strain evidence="11">CCFEE 5527</strain>
    </source>
</reference>
<evidence type="ECO:0000256" key="7">
    <source>
        <dbReference type="SAM" id="MobiDB-lite"/>
    </source>
</evidence>
<dbReference type="Pfam" id="PF00072">
    <property type="entry name" value="Response_reg"/>
    <property type="match status" value="1"/>
</dbReference>
<evidence type="ECO:0000256" key="3">
    <source>
        <dbReference type="ARBA" id="ARBA00022553"/>
    </source>
</evidence>
<dbReference type="Gene3D" id="3.40.50.2300">
    <property type="match status" value="1"/>
</dbReference>
<dbReference type="Proteomes" id="UP000192596">
    <property type="component" value="Unassembled WGS sequence"/>
</dbReference>
<evidence type="ECO:0000256" key="6">
    <source>
        <dbReference type="PROSITE-ProRule" id="PRU00169"/>
    </source>
</evidence>
<dbReference type="InterPro" id="IPR001789">
    <property type="entry name" value="Sig_transdc_resp-reg_receiver"/>
</dbReference>
<dbReference type="InterPro" id="IPR011006">
    <property type="entry name" value="CheY-like_superfamily"/>
</dbReference>
<accession>A0A1V8TSN1</accession>
<dbReference type="InterPro" id="IPR004358">
    <property type="entry name" value="Sig_transdc_His_kin-like_C"/>
</dbReference>
<proteinExistence type="predicted"/>
<dbReference type="Gene3D" id="1.10.287.130">
    <property type="match status" value="1"/>
</dbReference>
<evidence type="ECO:0000313" key="10">
    <source>
        <dbReference type="EMBL" id="OQO14366.1"/>
    </source>
</evidence>
<dbReference type="InterPro" id="IPR003661">
    <property type="entry name" value="HisK_dim/P_dom"/>
</dbReference>
<feature type="domain" description="Response regulatory" evidence="9">
    <location>
        <begin position="1160"/>
        <end position="1281"/>
    </location>
</feature>
<evidence type="ECO:0000256" key="1">
    <source>
        <dbReference type="ARBA" id="ARBA00000085"/>
    </source>
</evidence>
<dbReference type="InterPro" id="IPR005467">
    <property type="entry name" value="His_kinase_dom"/>
</dbReference>
<feature type="domain" description="Histidine kinase" evidence="8">
    <location>
        <begin position="636"/>
        <end position="919"/>
    </location>
</feature>
<gene>
    <name evidence="10" type="ORF">B0A48_01242</name>
</gene>
<organism evidence="10 11">
    <name type="scientific">Cryoendolithus antarcticus</name>
    <dbReference type="NCBI Taxonomy" id="1507870"/>
    <lineage>
        <taxon>Eukaryota</taxon>
        <taxon>Fungi</taxon>
        <taxon>Dikarya</taxon>
        <taxon>Ascomycota</taxon>
        <taxon>Pezizomycotina</taxon>
        <taxon>Dothideomycetes</taxon>
        <taxon>Dothideomycetidae</taxon>
        <taxon>Cladosporiales</taxon>
        <taxon>Cladosporiaceae</taxon>
        <taxon>Cryoendolithus</taxon>
    </lineage>
</organism>
<dbReference type="InterPro" id="IPR036890">
    <property type="entry name" value="HATPase_C_sf"/>
</dbReference>
<dbReference type="SUPFAM" id="SSF55781">
    <property type="entry name" value="GAF domain-like"/>
    <property type="match status" value="1"/>
</dbReference>
<dbReference type="STRING" id="1507870.A0A1V8TSN1"/>
<feature type="region of interest" description="Disordered" evidence="7">
    <location>
        <begin position="428"/>
        <end position="472"/>
    </location>
</feature>
<keyword evidence="11" id="KW-1185">Reference proteome</keyword>
<dbReference type="Pfam" id="PF00512">
    <property type="entry name" value="HisKA"/>
    <property type="match status" value="1"/>
</dbReference>
<comment type="catalytic activity">
    <reaction evidence="1">
        <text>ATP + protein L-histidine = ADP + protein N-phospho-L-histidine.</text>
        <dbReference type="EC" id="2.7.13.3"/>
    </reaction>
</comment>
<dbReference type="Gene3D" id="3.30.565.10">
    <property type="entry name" value="Histidine kinase-like ATPase, C-terminal domain"/>
    <property type="match status" value="1"/>
</dbReference>
<feature type="compositionally biased region" description="Polar residues" evidence="7">
    <location>
        <begin position="1131"/>
        <end position="1143"/>
    </location>
</feature>
<feature type="modified residue" description="4-aspartylphosphate" evidence="6">
    <location>
        <position position="1211"/>
    </location>
</feature>
<dbReference type="GO" id="GO:0000155">
    <property type="term" value="F:phosphorelay sensor kinase activity"/>
    <property type="evidence" value="ECO:0007669"/>
    <property type="project" value="InterPro"/>
</dbReference>
<dbReference type="SUPFAM" id="SSF52172">
    <property type="entry name" value="CheY-like"/>
    <property type="match status" value="1"/>
</dbReference>
<dbReference type="SUPFAM" id="SSF55874">
    <property type="entry name" value="ATPase domain of HSP90 chaperone/DNA topoisomerase II/histidine kinase"/>
    <property type="match status" value="1"/>
</dbReference>
<evidence type="ECO:0000256" key="4">
    <source>
        <dbReference type="ARBA" id="ARBA00022679"/>
    </source>
</evidence>
<evidence type="ECO:0000259" key="9">
    <source>
        <dbReference type="PROSITE" id="PS50110"/>
    </source>
</evidence>
<feature type="compositionally biased region" description="Polar residues" evidence="7">
    <location>
        <begin position="527"/>
        <end position="541"/>
    </location>
</feature>
<comment type="caution">
    <text evidence="10">The sequence shown here is derived from an EMBL/GenBank/DDBJ whole genome shotgun (WGS) entry which is preliminary data.</text>
</comment>
<dbReference type="PANTHER" id="PTHR43047">
    <property type="entry name" value="TWO-COMPONENT HISTIDINE PROTEIN KINASE"/>
    <property type="match status" value="1"/>
</dbReference>
<protein>
    <recommendedName>
        <fullName evidence="2">histidine kinase</fullName>
        <ecNumber evidence="2">2.7.13.3</ecNumber>
    </recommendedName>
</protein>
<feature type="compositionally biased region" description="Basic and acidic residues" evidence="7">
    <location>
        <begin position="344"/>
        <end position="358"/>
    </location>
</feature>
<dbReference type="OrthoDB" id="303614at2759"/>
<dbReference type="GO" id="GO:0009927">
    <property type="term" value="F:histidine phosphotransfer kinase activity"/>
    <property type="evidence" value="ECO:0007669"/>
    <property type="project" value="TreeGrafter"/>
</dbReference>
<feature type="region of interest" description="Disordered" evidence="7">
    <location>
        <begin position="753"/>
        <end position="776"/>
    </location>
</feature>
<dbReference type="PRINTS" id="PR00344">
    <property type="entry name" value="BCTRLSENSOR"/>
</dbReference>
<dbReference type="InterPro" id="IPR003594">
    <property type="entry name" value="HATPase_dom"/>
</dbReference>
<feature type="compositionally biased region" description="Low complexity" evidence="7">
    <location>
        <begin position="443"/>
        <end position="453"/>
    </location>
</feature>
<keyword evidence="5" id="KW-0418">Kinase</keyword>
<keyword evidence="3 6" id="KW-0597">Phosphoprotein</keyword>
<dbReference type="InParanoid" id="A0A1V8TSN1"/>
<dbReference type="SMART" id="SM00387">
    <property type="entry name" value="HATPase_c"/>
    <property type="match status" value="1"/>
</dbReference>
<dbReference type="EMBL" id="NAJO01000002">
    <property type="protein sequence ID" value="OQO14366.1"/>
    <property type="molecule type" value="Genomic_DNA"/>
</dbReference>
<feature type="region of interest" description="Disordered" evidence="7">
    <location>
        <begin position="1126"/>
        <end position="1145"/>
    </location>
</feature>
<dbReference type="PROSITE" id="PS50109">
    <property type="entry name" value="HIS_KIN"/>
    <property type="match status" value="1"/>
</dbReference>
<dbReference type="SMART" id="SM00388">
    <property type="entry name" value="HisKA"/>
    <property type="match status" value="1"/>
</dbReference>
<evidence type="ECO:0000259" key="8">
    <source>
        <dbReference type="PROSITE" id="PS50109"/>
    </source>
</evidence>